<comment type="caution">
    <text evidence="2">The sequence shown here is derived from an EMBL/GenBank/DDBJ whole genome shotgun (WGS) entry which is preliminary data.</text>
</comment>
<sequence>MTKRKHIDTKSKKTEPESSANGQKLEEFKPNTASKNAKLIHKFNDFEFEIWIDKHYEDRLNYGDESGIREGIEQEKIQALIIESIKYIFHFYLSNRISNFINFPNKVNPRSKTNHRIVIKDYRNSEVPLNFVIEIHFLEYGKYEITTITAMKTTDFFLTDGQYCISFTNTSINLNRLVVKQLSTIDKLTY</sequence>
<proteinExistence type="predicted"/>
<dbReference type="Proteomes" id="UP000236182">
    <property type="component" value="Unassembled WGS sequence"/>
</dbReference>
<evidence type="ECO:0000313" key="2">
    <source>
        <dbReference type="EMBL" id="PWN59558.1"/>
    </source>
</evidence>
<organism evidence="2 3">
    <name type="scientific">Chryseobacterium oncorhynchi</name>
    <dbReference type="NCBI Taxonomy" id="741074"/>
    <lineage>
        <taxon>Bacteria</taxon>
        <taxon>Pseudomonadati</taxon>
        <taxon>Bacteroidota</taxon>
        <taxon>Flavobacteriia</taxon>
        <taxon>Flavobacteriales</taxon>
        <taxon>Weeksellaceae</taxon>
        <taxon>Chryseobacterium group</taxon>
        <taxon>Chryseobacterium</taxon>
    </lineage>
</organism>
<feature type="region of interest" description="Disordered" evidence="1">
    <location>
        <begin position="1"/>
        <end position="28"/>
    </location>
</feature>
<dbReference type="OrthoDB" id="758404at2"/>
<accession>A0A316WK75</accession>
<dbReference type="RefSeq" id="WP_109623967.1">
    <property type="nucleotide sequence ID" value="NZ_PPEI02000011.1"/>
</dbReference>
<gene>
    <name evidence="2" type="ORF">C1638_021385</name>
</gene>
<evidence type="ECO:0000313" key="3">
    <source>
        <dbReference type="Proteomes" id="UP000236182"/>
    </source>
</evidence>
<keyword evidence="3" id="KW-1185">Reference proteome</keyword>
<name>A0A316WK75_9FLAO</name>
<reference evidence="2" key="1">
    <citation type="submission" date="2018-04" db="EMBL/GenBank/DDBJ databases">
        <title>Draft Genome Sequences of Chryseobacterium lactis NCTC11390T isolated from milk, Chryseobacterium oncorhynchi 701B-08T from rainbow trout, and Chryseobacterium viscerum 687B-08T from diseased fish.</title>
        <authorList>
            <person name="Jeong J.-J."/>
            <person name="Lee Y.J."/>
            <person name="Pathiraja D."/>
            <person name="Park B."/>
            <person name="Choi I.-G."/>
            <person name="Kim K.D."/>
        </authorList>
    </citation>
    <scope>NUCLEOTIDE SEQUENCE [LARGE SCALE GENOMIC DNA]</scope>
    <source>
        <strain evidence="2">701B-08</strain>
    </source>
</reference>
<protein>
    <submittedName>
        <fullName evidence="2">Uncharacterized protein</fullName>
    </submittedName>
</protein>
<dbReference type="EMBL" id="PPEI02000011">
    <property type="protein sequence ID" value="PWN59558.1"/>
    <property type="molecule type" value="Genomic_DNA"/>
</dbReference>
<dbReference type="AlphaFoldDB" id="A0A316WK75"/>
<evidence type="ECO:0000256" key="1">
    <source>
        <dbReference type="SAM" id="MobiDB-lite"/>
    </source>
</evidence>